<dbReference type="GO" id="GO:0019843">
    <property type="term" value="F:rRNA binding"/>
    <property type="evidence" value="ECO:0007669"/>
    <property type="project" value="TreeGrafter"/>
</dbReference>
<feature type="region of interest" description="Disordered" evidence="5">
    <location>
        <begin position="43"/>
        <end position="201"/>
    </location>
</feature>
<keyword evidence="4" id="KW-0539">Nucleus</keyword>
<feature type="compositionally biased region" description="Basic residues" evidence="5">
    <location>
        <begin position="159"/>
        <end position="201"/>
    </location>
</feature>
<organism evidence="6 7">
    <name type="scientific">Coffea canephora</name>
    <name type="common">Robusta coffee</name>
    <dbReference type="NCBI Taxonomy" id="49390"/>
    <lineage>
        <taxon>Eukaryota</taxon>
        <taxon>Viridiplantae</taxon>
        <taxon>Streptophyta</taxon>
        <taxon>Embryophyta</taxon>
        <taxon>Tracheophyta</taxon>
        <taxon>Spermatophyta</taxon>
        <taxon>Magnoliopsida</taxon>
        <taxon>eudicotyledons</taxon>
        <taxon>Gunneridae</taxon>
        <taxon>Pentapetalae</taxon>
        <taxon>asterids</taxon>
        <taxon>lamiids</taxon>
        <taxon>Gentianales</taxon>
        <taxon>Rubiaceae</taxon>
        <taxon>Ixoroideae</taxon>
        <taxon>Gardenieae complex</taxon>
        <taxon>Bertiereae - Coffeeae clade</taxon>
        <taxon>Coffeeae</taxon>
        <taxon>Coffea</taxon>
    </lineage>
</organism>
<dbReference type="InParanoid" id="A0A068TTP5"/>
<name>A0A068TTP5_COFCA</name>
<dbReference type="InterPro" id="IPR019186">
    <property type="entry name" value="Nucleolar_protein_12"/>
</dbReference>
<dbReference type="GO" id="GO:0005730">
    <property type="term" value="C:nucleolus"/>
    <property type="evidence" value="ECO:0007669"/>
    <property type="project" value="UniProtKB-SubCell"/>
</dbReference>
<evidence type="ECO:0000256" key="4">
    <source>
        <dbReference type="ARBA" id="ARBA00023242"/>
    </source>
</evidence>
<feature type="compositionally biased region" description="Basic and acidic residues" evidence="5">
    <location>
        <begin position="56"/>
        <end position="68"/>
    </location>
</feature>
<evidence type="ECO:0000256" key="3">
    <source>
        <dbReference type="ARBA" id="ARBA00023054"/>
    </source>
</evidence>
<dbReference type="PhylomeDB" id="A0A068TTP5"/>
<evidence type="ECO:0000313" key="7">
    <source>
        <dbReference type="Proteomes" id="UP000295252"/>
    </source>
</evidence>
<dbReference type="Proteomes" id="UP000295252">
    <property type="component" value="Chromosome IV"/>
</dbReference>
<dbReference type="AlphaFoldDB" id="A0A068TTP5"/>
<proteinExistence type="inferred from homology"/>
<dbReference type="EMBL" id="HG739088">
    <property type="protein sequence ID" value="CDO99626.1"/>
    <property type="molecule type" value="Genomic_DNA"/>
</dbReference>
<comment type="similarity">
    <text evidence="2">Belongs to the RRP17 family.</text>
</comment>
<dbReference type="FunCoup" id="A0A068TTP5">
    <property type="interactions" value="1361"/>
</dbReference>
<protein>
    <recommendedName>
        <fullName evidence="8">Ribosomal RNA-processing protein 17</fullName>
    </recommendedName>
</protein>
<evidence type="ECO:0000256" key="2">
    <source>
        <dbReference type="ARBA" id="ARBA00007175"/>
    </source>
</evidence>
<reference evidence="7" key="1">
    <citation type="journal article" date="2014" name="Science">
        <title>The coffee genome provides insight into the convergent evolution of caffeine biosynthesis.</title>
        <authorList>
            <person name="Denoeud F."/>
            <person name="Carretero-Paulet L."/>
            <person name="Dereeper A."/>
            <person name="Droc G."/>
            <person name="Guyot R."/>
            <person name="Pietrella M."/>
            <person name="Zheng C."/>
            <person name="Alberti A."/>
            <person name="Anthony F."/>
            <person name="Aprea G."/>
            <person name="Aury J.M."/>
            <person name="Bento P."/>
            <person name="Bernard M."/>
            <person name="Bocs S."/>
            <person name="Campa C."/>
            <person name="Cenci A."/>
            <person name="Combes M.C."/>
            <person name="Crouzillat D."/>
            <person name="Da Silva C."/>
            <person name="Daddiego L."/>
            <person name="De Bellis F."/>
            <person name="Dussert S."/>
            <person name="Garsmeur O."/>
            <person name="Gayraud T."/>
            <person name="Guignon V."/>
            <person name="Jahn K."/>
            <person name="Jamilloux V."/>
            <person name="Joet T."/>
            <person name="Labadie K."/>
            <person name="Lan T."/>
            <person name="Leclercq J."/>
            <person name="Lepelley M."/>
            <person name="Leroy T."/>
            <person name="Li L.T."/>
            <person name="Librado P."/>
            <person name="Lopez L."/>
            <person name="Munoz A."/>
            <person name="Noel B."/>
            <person name="Pallavicini A."/>
            <person name="Perrotta G."/>
            <person name="Poncet V."/>
            <person name="Pot D."/>
            <person name="Priyono X."/>
            <person name="Rigoreau M."/>
            <person name="Rouard M."/>
            <person name="Rozas J."/>
            <person name="Tranchant-Dubreuil C."/>
            <person name="VanBuren R."/>
            <person name="Zhang Q."/>
            <person name="Andrade A.C."/>
            <person name="Argout X."/>
            <person name="Bertrand B."/>
            <person name="de Kochko A."/>
            <person name="Graziosi G."/>
            <person name="Henry R.J."/>
            <person name="Jayarama X."/>
            <person name="Ming R."/>
            <person name="Nagai C."/>
            <person name="Rounsley S."/>
            <person name="Sankoff D."/>
            <person name="Giuliano G."/>
            <person name="Albert V.A."/>
            <person name="Wincker P."/>
            <person name="Lashermes P."/>
        </authorList>
    </citation>
    <scope>NUCLEOTIDE SEQUENCE [LARGE SCALE GENOMIC DNA]</scope>
    <source>
        <strain evidence="7">cv. DH200-94</strain>
    </source>
</reference>
<keyword evidence="3" id="KW-0175">Coiled coil</keyword>
<evidence type="ECO:0000313" key="6">
    <source>
        <dbReference type="EMBL" id="CDO99626.1"/>
    </source>
</evidence>
<dbReference type="PANTHER" id="PTHR14577">
    <property type="entry name" value="NUCLEOLAR PROTEIN 12"/>
    <property type="match status" value="1"/>
</dbReference>
<evidence type="ECO:0000256" key="5">
    <source>
        <dbReference type="SAM" id="MobiDB-lite"/>
    </source>
</evidence>
<comment type="subcellular location">
    <subcellularLocation>
        <location evidence="1">Nucleus</location>
        <location evidence="1">Nucleolus</location>
    </subcellularLocation>
</comment>
<gene>
    <name evidence="6" type="ORF">GSCOC_T00029273001</name>
</gene>
<dbReference type="PANTHER" id="PTHR14577:SF0">
    <property type="entry name" value="NUCLEOLAR PROTEIN 12"/>
    <property type="match status" value="1"/>
</dbReference>
<feature type="compositionally biased region" description="Basic residues" evidence="5">
    <location>
        <begin position="46"/>
        <end position="55"/>
    </location>
</feature>
<accession>A0A068TTP5</accession>
<dbReference type="Gramene" id="CDO99626">
    <property type="protein sequence ID" value="CDO99626"/>
    <property type="gene ID" value="GSCOC_T00029273001"/>
</dbReference>
<keyword evidence="7" id="KW-1185">Reference proteome</keyword>
<feature type="compositionally biased region" description="Acidic residues" evidence="5">
    <location>
        <begin position="98"/>
        <end position="111"/>
    </location>
</feature>
<dbReference type="STRING" id="49390.A0A068TTP5"/>
<evidence type="ECO:0008006" key="8">
    <source>
        <dbReference type="Google" id="ProtNLM"/>
    </source>
</evidence>
<dbReference type="OMA" id="MYDNGDM"/>
<dbReference type="Pfam" id="PF09805">
    <property type="entry name" value="Nop25"/>
    <property type="match status" value="1"/>
</dbReference>
<dbReference type="OrthoDB" id="551633at2759"/>
<evidence type="ECO:0000256" key="1">
    <source>
        <dbReference type="ARBA" id="ARBA00004604"/>
    </source>
</evidence>
<sequence>MEEAEAVPSQADARRGARHIKKRALKNKALSVSFNEKDLKDFVTGFHKRKKKRRREAQQKLQEAERRKRIEARKKRKLEREFVIYGGAQPDSSSEPKELDDDGEDNGEEEPTTSVSGTMMYDNGDMKVTVTTREISREDEYPSQRPLPEAPQLDEGPEKKKKHVVSVSKKKQFKKAARMRSHPKPQSKRDKRNGKRINKRH</sequence>